<comment type="subcellular location">
    <subcellularLocation>
        <location evidence="1">Cell membrane</location>
        <topology evidence="1">Multi-pass membrane protein</topology>
    </subcellularLocation>
</comment>
<keyword evidence="14" id="KW-1185">Reference proteome</keyword>
<evidence type="ECO:0000256" key="8">
    <source>
        <dbReference type="SAM" id="Phobius"/>
    </source>
</evidence>
<feature type="transmembrane region" description="Helical" evidence="8">
    <location>
        <begin position="157"/>
        <end position="178"/>
    </location>
</feature>
<feature type="region of interest" description="Disordered" evidence="7">
    <location>
        <begin position="245"/>
        <end position="287"/>
    </location>
</feature>
<keyword evidence="6 8" id="KW-0472">Membrane</keyword>
<dbReference type="STRING" id="857265.WG78_03595"/>
<dbReference type="GO" id="GO:0008381">
    <property type="term" value="F:mechanosensitive monoatomic ion channel activity"/>
    <property type="evidence" value="ECO:0007669"/>
    <property type="project" value="InterPro"/>
</dbReference>
<feature type="transmembrane region" description="Helical" evidence="8">
    <location>
        <begin position="383"/>
        <end position="401"/>
    </location>
</feature>
<feature type="domain" description="Mechanosensitive ion channel MscS C-terminal" evidence="11">
    <location>
        <begin position="743"/>
        <end position="829"/>
    </location>
</feature>
<evidence type="ECO:0000256" key="4">
    <source>
        <dbReference type="ARBA" id="ARBA00022692"/>
    </source>
</evidence>
<dbReference type="InterPro" id="IPR023408">
    <property type="entry name" value="MscS_beta-dom_sf"/>
</dbReference>
<dbReference type="Pfam" id="PF00924">
    <property type="entry name" value="MS_channel_2nd"/>
    <property type="match status" value="1"/>
</dbReference>
<dbReference type="InterPro" id="IPR011066">
    <property type="entry name" value="MscS_channel_C_sf"/>
</dbReference>
<feature type="transmembrane region" description="Helical" evidence="8">
    <location>
        <begin position="622"/>
        <end position="641"/>
    </location>
</feature>
<dbReference type="Proteomes" id="UP000037939">
    <property type="component" value="Unassembled WGS sequence"/>
</dbReference>
<dbReference type="InterPro" id="IPR010920">
    <property type="entry name" value="LSM_dom_sf"/>
</dbReference>
<feature type="transmembrane region" description="Helical" evidence="8">
    <location>
        <begin position="458"/>
        <end position="480"/>
    </location>
</feature>
<evidence type="ECO:0000259" key="12">
    <source>
        <dbReference type="Pfam" id="PF25392"/>
    </source>
</evidence>
<dbReference type="InterPro" id="IPR045276">
    <property type="entry name" value="YbiO_bact"/>
</dbReference>
<evidence type="ECO:0000256" key="5">
    <source>
        <dbReference type="ARBA" id="ARBA00022989"/>
    </source>
</evidence>
<dbReference type="InterPro" id="IPR049278">
    <property type="entry name" value="MS_channel_C"/>
</dbReference>
<feature type="chain" id="PRO_5005875148" evidence="9">
    <location>
        <begin position="20"/>
        <end position="859"/>
    </location>
</feature>
<dbReference type="Gene3D" id="1.10.287.1260">
    <property type="match status" value="2"/>
</dbReference>
<feature type="domain" description="Mechanosensitive ion channel MscS" evidence="10">
    <location>
        <begin position="672"/>
        <end position="735"/>
    </location>
</feature>
<dbReference type="GO" id="GO:0005886">
    <property type="term" value="C:plasma membrane"/>
    <property type="evidence" value="ECO:0007669"/>
    <property type="project" value="UniProtKB-SubCell"/>
</dbReference>
<gene>
    <name evidence="13" type="primary">ybiO</name>
    <name evidence="13" type="ORF">WG78_03595</name>
</gene>
<keyword evidence="5 8" id="KW-1133">Transmembrane helix</keyword>
<dbReference type="Gene3D" id="2.30.30.60">
    <property type="match status" value="1"/>
</dbReference>
<sequence>MRRFLLPLLFAVTALSAQARPAKAPVPTSASAADQLTPAEARQALDVLSDDRKRNEVMATLRTVAKAGVVVDASAVASAPAAASASAVAASAPAKASAFTSNSLVAAILVQSQSWLKAAVREARNTAHAALQISAISGWFETLISTPSGRAALMDGLWRLAAVLVGAFAVQWLVLWGLRKPRLTLRKWVDHRLASAEASGRFLAGDTLITFLAGEADMASARAAASAGKATPADATASTASATATATADANAHPGDVTLPPPAVDVTSTEPIIPTHNGTSTSTPLKEAPRPTHWAFLRRLPGAITLALLALLPILAFFVVSAALTSLLVDPDAPVRPLVLQLSNAWITAKIIMVAGRLLLAPHAPGLRLLPLDDASARFAEVWLRRIVVLFVFGGALADAAADSGLSTEAHRALLRLFSLLAHLAMIMMVVRSRHVVASWIRAPEGSKEGALTSLRNWLADVWVVFAVCLIAGMWFVWALGVDDGFQKLVHILANTALILIAARVVLIVGLGMLGRTLQQNGDSVSIVSQRAQHYYPLLQKVVTWGVGIVTILALLQAWGFDVLGWLRHGTLGPRLFSAAINIGIMSLLAMLIWEVINVSVDRRIQMWTDRGDHMRTVRLRTLLPVLRTTMLIVMLLIIGLTGLNQLGINTAPLLAGASIIGVALGFGSQKLVQDFITGIFLMLEDAMEVGDWVTAAGVSGSVEKLSIRTVRLRGGDGSLYIIPFSSVTTVNNVNRGLGNASVKVNVAYPTDPDKVAAVLTEIAAGMREDPQFKDAILSDFQLWGVDSVDGATITVVGQIPTTDRGRWGVQREFNRRMFKRFQELGIEIANPNRTVMVPSANVGAPATPAGPSNPPTAV</sequence>
<name>A0A0N1JTF0_9NEIS</name>
<evidence type="ECO:0000313" key="13">
    <source>
        <dbReference type="EMBL" id="KPC54624.1"/>
    </source>
</evidence>
<comment type="caution">
    <text evidence="13">The sequence shown here is derived from an EMBL/GenBank/DDBJ whole genome shotgun (WGS) entry which is preliminary data.</text>
</comment>
<evidence type="ECO:0000313" key="14">
    <source>
        <dbReference type="Proteomes" id="UP000037939"/>
    </source>
</evidence>
<feature type="signal peptide" evidence="9">
    <location>
        <begin position="1"/>
        <end position="19"/>
    </location>
</feature>
<feature type="transmembrane region" description="Helical" evidence="8">
    <location>
        <begin position="344"/>
        <end position="362"/>
    </location>
</feature>
<feature type="transmembrane region" description="Helical" evidence="8">
    <location>
        <begin position="492"/>
        <end position="514"/>
    </location>
</feature>
<dbReference type="SUPFAM" id="SSF50182">
    <property type="entry name" value="Sm-like ribonucleoproteins"/>
    <property type="match status" value="1"/>
</dbReference>
<reference evidence="13 14" key="1">
    <citation type="submission" date="2015-07" db="EMBL/GenBank/DDBJ databases">
        <title>Draft genome sequence of the Amantichitinum ursilacus IGB-41, a new chitin-degrading bacterium.</title>
        <authorList>
            <person name="Kirstahler P."/>
            <person name="Guenther M."/>
            <person name="Grumaz C."/>
            <person name="Rupp S."/>
            <person name="Zibek S."/>
            <person name="Sohn K."/>
        </authorList>
    </citation>
    <scope>NUCLEOTIDE SEQUENCE [LARGE SCALE GENOMIC DNA]</scope>
    <source>
        <strain evidence="13 14">IGB-41</strain>
    </source>
</reference>
<feature type="transmembrane region" description="Helical" evidence="8">
    <location>
        <begin position="579"/>
        <end position="601"/>
    </location>
</feature>
<evidence type="ECO:0000259" key="10">
    <source>
        <dbReference type="Pfam" id="PF00924"/>
    </source>
</evidence>
<feature type="compositionally biased region" description="Polar residues" evidence="7">
    <location>
        <begin position="266"/>
        <end position="284"/>
    </location>
</feature>
<dbReference type="PATRIC" id="fig|857265.3.peg.733"/>
<dbReference type="InterPro" id="IPR011014">
    <property type="entry name" value="MscS_channel_TM-2"/>
</dbReference>
<protein>
    <submittedName>
        <fullName evidence="13">Moderate conductance mechanosensitive channel YbiO</fullName>
    </submittedName>
</protein>
<evidence type="ECO:0000256" key="9">
    <source>
        <dbReference type="SAM" id="SignalP"/>
    </source>
</evidence>
<evidence type="ECO:0000256" key="2">
    <source>
        <dbReference type="ARBA" id="ARBA00008017"/>
    </source>
</evidence>
<dbReference type="AlphaFoldDB" id="A0A0N1JTF0"/>
<feature type="domain" description="Moderate conductance mechanosensitive channel YbiO-like transmembrane helix 1" evidence="12">
    <location>
        <begin position="495"/>
        <end position="566"/>
    </location>
</feature>
<dbReference type="Pfam" id="PF21082">
    <property type="entry name" value="MS_channel_3rd"/>
    <property type="match status" value="1"/>
</dbReference>
<dbReference type="Gene3D" id="3.30.70.100">
    <property type="match status" value="1"/>
</dbReference>
<dbReference type="RefSeq" id="WP_053936408.1">
    <property type="nucleotide sequence ID" value="NZ_LAQT01000002.1"/>
</dbReference>
<feature type="transmembrane region" description="Helical" evidence="8">
    <location>
        <begin position="300"/>
        <end position="324"/>
    </location>
</feature>
<dbReference type="SUPFAM" id="SSF82861">
    <property type="entry name" value="Mechanosensitive channel protein MscS (YggB), transmembrane region"/>
    <property type="match status" value="1"/>
</dbReference>
<keyword evidence="3" id="KW-1003">Cell membrane</keyword>
<dbReference type="PANTHER" id="PTHR30460:SF0">
    <property type="entry name" value="MODERATE CONDUCTANCE MECHANOSENSITIVE CHANNEL YBIO"/>
    <property type="match status" value="1"/>
</dbReference>
<evidence type="ECO:0000256" key="3">
    <source>
        <dbReference type="ARBA" id="ARBA00022475"/>
    </source>
</evidence>
<evidence type="ECO:0000256" key="6">
    <source>
        <dbReference type="ARBA" id="ARBA00023136"/>
    </source>
</evidence>
<comment type="similarity">
    <text evidence="2">Belongs to the MscS (TC 1.A.23) family.</text>
</comment>
<dbReference type="SUPFAM" id="SSF82689">
    <property type="entry name" value="Mechanosensitive channel protein MscS (YggB), C-terminal domain"/>
    <property type="match status" value="1"/>
</dbReference>
<accession>A0A0N1JTF0</accession>
<feature type="transmembrane region" description="Helical" evidence="8">
    <location>
        <begin position="413"/>
        <end position="431"/>
    </location>
</feature>
<dbReference type="InterPro" id="IPR057485">
    <property type="entry name" value="YbiO-like_TM1"/>
</dbReference>
<evidence type="ECO:0000256" key="7">
    <source>
        <dbReference type="SAM" id="MobiDB-lite"/>
    </source>
</evidence>
<evidence type="ECO:0000256" key="1">
    <source>
        <dbReference type="ARBA" id="ARBA00004651"/>
    </source>
</evidence>
<dbReference type="Pfam" id="PF25392">
    <property type="entry name" value="MS_channel_TM1"/>
    <property type="match status" value="1"/>
</dbReference>
<dbReference type="InterPro" id="IPR006685">
    <property type="entry name" value="MscS_channel_2nd"/>
</dbReference>
<proteinExistence type="inferred from homology"/>
<dbReference type="PANTHER" id="PTHR30460">
    <property type="entry name" value="MODERATE CONDUCTANCE MECHANOSENSITIVE CHANNEL YBIO"/>
    <property type="match status" value="1"/>
</dbReference>
<keyword evidence="4 8" id="KW-0812">Transmembrane</keyword>
<keyword evidence="9" id="KW-0732">Signal</keyword>
<feature type="transmembrane region" description="Helical" evidence="8">
    <location>
        <begin position="647"/>
        <end position="667"/>
    </location>
</feature>
<organism evidence="13 14">
    <name type="scientific">Amantichitinum ursilacus</name>
    <dbReference type="NCBI Taxonomy" id="857265"/>
    <lineage>
        <taxon>Bacteria</taxon>
        <taxon>Pseudomonadati</taxon>
        <taxon>Pseudomonadota</taxon>
        <taxon>Betaproteobacteria</taxon>
        <taxon>Neisseriales</taxon>
        <taxon>Chitinibacteraceae</taxon>
        <taxon>Amantichitinum</taxon>
    </lineage>
</organism>
<evidence type="ECO:0000259" key="11">
    <source>
        <dbReference type="Pfam" id="PF21082"/>
    </source>
</evidence>
<dbReference type="EMBL" id="LAQT01000002">
    <property type="protein sequence ID" value="KPC54624.1"/>
    <property type="molecule type" value="Genomic_DNA"/>
</dbReference>
<feature type="transmembrane region" description="Helical" evidence="8">
    <location>
        <begin position="535"/>
        <end position="559"/>
    </location>
</feature>